<accession>A0A8C0ZTM2</accession>
<protein>
    <submittedName>
        <fullName evidence="2">Uncharacterized protein</fullName>
    </submittedName>
</protein>
<proteinExistence type="predicted"/>
<evidence type="ECO:0000256" key="1">
    <source>
        <dbReference type="SAM" id="MobiDB-lite"/>
    </source>
</evidence>
<name>A0A8C0ZTM2_CASCN</name>
<feature type="region of interest" description="Disordered" evidence="1">
    <location>
        <begin position="1"/>
        <end position="20"/>
    </location>
</feature>
<sequence length="86" mass="9375">MAMKVDSTPGGLPGSGCDPGIAQEHMQAVTRNYITHPRVSEYEHLVVRLGKVLASQFYLEPGSGLLKPGKVAYRRGWCAEIETETS</sequence>
<evidence type="ECO:0000313" key="2">
    <source>
        <dbReference type="Ensembl" id="ENSCCNP00000018338.1"/>
    </source>
</evidence>
<dbReference type="Ensembl" id="ENSCCNT00000023845.1">
    <property type="protein sequence ID" value="ENSCCNP00000018338.1"/>
    <property type="gene ID" value="ENSCCNG00000018603.1"/>
</dbReference>
<organism evidence="2">
    <name type="scientific">Castor canadensis</name>
    <name type="common">American beaver</name>
    <dbReference type="NCBI Taxonomy" id="51338"/>
    <lineage>
        <taxon>Eukaryota</taxon>
        <taxon>Metazoa</taxon>
        <taxon>Chordata</taxon>
        <taxon>Craniata</taxon>
        <taxon>Vertebrata</taxon>
        <taxon>Euteleostomi</taxon>
        <taxon>Mammalia</taxon>
        <taxon>Eutheria</taxon>
        <taxon>Euarchontoglires</taxon>
        <taxon>Glires</taxon>
        <taxon>Rodentia</taxon>
        <taxon>Castorimorpha</taxon>
        <taxon>Castoridae</taxon>
        <taxon>Castor</taxon>
    </lineage>
</organism>
<dbReference type="AlphaFoldDB" id="A0A8C0ZTM2"/>
<reference evidence="2" key="1">
    <citation type="submission" date="2023-09" db="UniProtKB">
        <authorList>
            <consortium name="Ensembl"/>
        </authorList>
    </citation>
    <scope>IDENTIFICATION</scope>
</reference>